<evidence type="ECO:0000313" key="2">
    <source>
        <dbReference type="EMBL" id="GAP52753.1"/>
    </source>
</evidence>
<keyword evidence="3" id="KW-1185">Reference proteome</keyword>
<protein>
    <submittedName>
        <fullName evidence="2">Uncharacterized protein</fullName>
    </submittedName>
</protein>
<feature type="transmembrane region" description="Helical" evidence="1">
    <location>
        <begin position="78"/>
        <end position="99"/>
    </location>
</feature>
<sequence>MLSAGAALVLGVPVAAWGLMGQQNYDGLPASELDYAYQPWDIGDGVAAGVGGLALVLAGVGAAVLVRGARRGAMDRRWWGVLGPLVVVGLMAGVGWRILTAGGVGANIGAGLLIIFGTPVAAGLVLWALGRGVWLATRRHGDDGGSGGRRLSGFASGGV</sequence>
<dbReference type="AlphaFoldDB" id="A0A0K8PYE4"/>
<feature type="transmembrane region" description="Helical" evidence="1">
    <location>
        <begin position="45"/>
        <end position="66"/>
    </location>
</feature>
<keyword evidence="1" id="KW-0472">Membrane</keyword>
<gene>
    <name evidence="2" type="ORF">SAZU_7632</name>
</gene>
<evidence type="ECO:0000313" key="3">
    <source>
        <dbReference type="Proteomes" id="UP000053859"/>
    </source>
</evidence>
<keyword evidence="1" id="KW-1133">Transmembrane helix</keyword>
<proteinExistence type="predicted"/>
<accession>A0A0K8PYE4</accession>
<keyword evidence="1" id="KW-0812">Transmembrane</keyword>
<reference evidence="2" key="1">
    <citation type="journal article" date="2015" name="Genome Announc.">
        <title>Draft Genome Sequence of Thiostrepton-Producing Streptomyces azureus ATCC 14921.</title>
        <authorList>
            <person name="Sakihara K."/>
            <person name="Maeda J."/>
            <person name="Tashiro K."/>
            <person name="Fujino Y."/>
            <person name="Kuhara S."/>
            <person name="Ohshima T."/>
            <person name="Ogata S."/>
            <person name="Doi K."/>
        </authorList>
    </citation>
    <scope>NUCLEOTIDE SEQUENCE [LARGE SCALE GENOMIC DNA]</scope>
    <source>
        <strain evidence="2">ATCC14921</strain>
    </source>
</reference>
<organism evidence="2 3">
    <name type="scientific">Streptomyces azureus</name>
    <dbReference type="NCBI Taxonomy" id="146537"/>
    <lineage>
        <taxon>Bacteria</taxon>
        <taxon>Bacillati</taxon>
        <taxon>Actinomycetota</taxon>
        <taxon>Actinomycetes</taxon>
        <taxon>Kitasatosporales</taxon>
        <taxon>Streptomycetaceae</taxon>
        <taxon>Streptomyces</taxon>
    </lineage>
</organism>
<evidence type="ECO:0000256" key="1">
    <source>
        <dbReference type="SAM" id="Phobius"/>
    </source>
</evidence>
<name>A0A0K8PYE4_STRAJ</name>
<dbReference type="Proteomes" id="UP000053859">
    <property type="component" value="Unassembled WGS sequence"/>
</dbReference>
<dbReference type="RefSeq" id="WP_059424030.1">
    <property type="nucleotide sequence ID" value="NZ_DF968477.1"/>
</dbReference>
<feature type="transmembrane region" description="Helical" evidence="1">
    <location>
        <begin position="105"/>
        <end position="129"/>
    </location>
</feature>
<dbReference type="PATRIC" id="fig|146537.3.peg.8042"/>
<dbReference type="EMBL" id="DF968477">
    <property type="protein sequence ID" value="GAP52753.1"/>
    <property type="molecule type" value="Genomic_DNA"/>
</dbReference>